<sequence length="131" mass="16319">MKRILLSLISSHIDSQFYIYKVDYIKYKKINQINLRVKIKQLRQQCQLCSLLNQDQNRQYSSFDYLLLMRQQFENKYYYTFIVLYIKLLCMIRNSKLVEMWEFELIRRVKGKEQRIEKNTEDRGRRQEMQI</sequence>
<organism evidence="1 2">
    <name type="scientific">Paramecium octaurelia</name>
    <dbReference type="NCBI Taxonomy" id="43137"/>
    <lineage>
        <taxon>Eukaryota</taxon>
        <taxon>Sar</taxon>
        <taxon>Alveolata</taxon>
        <taxon>Ciliophora</taxon>
        <taxon>Intramacronucleata</taxon>
        <taxon>Oligohymenophorea</taxon>
        <taxon>Peniculida</taxon>
        <taxon>Parameciidae</taxon>
        <taxon>Paramecium</taxon>
    </lineage>
</organism>
<comment type="caution">
    <text evidence="1">The sequence shown here is derived from an EMBL/GenBank/DDBJ whole genome shotgun (WGS) entry which is preliminary data.</text>
</comment>
<evidence type="ECO:0000313" key="2">
    <source>
        <dbReference type="Proteomes" id="UP000683925"/>
    </source>
</evidence>
<protein>
    <submittedName>
        <fullName evidence="1">Uncharacterized protein</fullName>
    </submittedName>
</protein>
<name>A0A8S1X2T3_PAROT</name>
<gene>
    <name evidence="1" type="ORF">POCTA_138.1.T1070162</name>
</gene>
<dbReference type="Proteomes" id="UP000683925">
    <property type="component" value="Unassembled WGS sequence"/>
</dbReference>
<accession>A0A8S1X2T3</accession>
<reference evidence="1" key="1">
    <citation type="submission" date="2021-01" db="EMBL/GenBank/DDBJ databases">
        <authorList>
            <consortium name="Genoscope - CEA"/>
            <person name="William W."/>
        </authorList>
    </citation>
    <scope>NUCLEOTIDE SEQUENCE</scope>
</reference>
<dbReference type="EMBL" id="CAJJDP010000107">
    <property type="protein sequence ID" value="CAD8194809.1"/>
    <property type="molecule type" value="Genomic_DNA"/>
</dbReference>
<dbReference type="AlphaFoldDB" id="A0A8S1X2T3"/>
<evidence type="ECO:0000313" key="1">
    <source>
        <dbReference type="EMBL" id="CAD8194809.1"/>
    </source>
</evidence>
<proteinExistence type="predicted"/>
<keyword evidence="2" id="KW-1185">Reference proteome</keyword>